<dbReference type="EMBL" id="GECZ01006472">
    <property type="protein sequence ID" value="JAS63297.1"/>
    <property type="molecule type" value="Transcribed_RNA"/>
</dbReference>
<dbReference type="Pfam" id="PF10149">
    <property type="entry name" value="TM231"/>
    <property type="match status" value="1"/>
</dbReference>
<feature type="transmembrane region" description="Helical" evidence="12">
    <location>
        <begin position="113"/>
        <end position="136"/>
    </location>
</feature>
<organism evidence="13">
    <name type="scientific">Cuerna arida</name>
    <dbReference type="NCBI Taxonomy" id="1464854"/>
    <lineage>
        <taxon>Eukaryota</taxon>
        <taxon>Metazoa</taxon>
        <taxon>Ecdysozoa</taxon>
        <taxon>Arthropoda</taxon>
        <taxon>Hexapoda</taxon>
        <taxon>Insecta</taxon>
        <taxon>Pterygota</taxon>
        <taxon>Neoptera</taxon>
        <taxon>Paraneoptera</taxon>
        <taxon>Hemiptera</taxon>
        <taxon>Auchenorrhyncha</taxon>
        <taxon>Membracoidea</taxon>
        <taxon>Cicadellidae</taxon>
        <taxon>Cicadellinae</taxon>
        <taxon>Proconiini</taxon>
        <taxon>Cuerna</taxon>
    </lineage>
</organism>
<comment type="function">
    <text evidence="11">Transmembrane component of the tectonic-like complex, a complex localized at the transition zone of primary cilia and acting as a barrier that prevents diffusion of transmembrane proteins between the cilia and plasma membranes. Required for ciliogenesis and sonic hedgehog/SHH signaling.</text>
</comment>
<gene>
    <name evidence="13" type="ORF">g.10316</name>
</gene>
<evidence type="ECO:0000256" key="1">
    <source>
        <dbReference type="ARBA" id="ARBA00004272"/>
    </source>
</evidence>
<keyword evidence="4" id="KW-1003">Cell membrane</keyword>
<sequence length="300" mass="34544">MVVYDVFSDCISYKYKAYLCSKATLILFLTSVLSVLFPLIFTYRSHGFWMRTDTYQEQPQVSFKYDYILIADTDIRDSPIICSNLPHISAKYYSCPIVKAREEDVNRDGYNDVLYFSTNLLSGGVTVHGITLLLFFDYKLTSYCRVQMEAMAVIQHNSPLAGAGLIVSADLSLVQRQPLSPRHTHTQYNISTAQSTIPFSLPQLLSQYSFRNVSARLTNMYTTWQTRPVAGEPFTVDTTIVYAEATVRYTPSRWQQLRLGWVQFFPILVISILVFRAVKGFIFSNQLVHTYRDIPWKPHR</sequence>
<evidence type="ECO:0000256" key="4">
    <source>
        <dbReference type="ARBA" id="ARBA00022475"/>
    </source>
</evidence>
<evidence type="ECO:0000256" key="5">
    <source>
        <dbReference type="ARBA" id="ARBA00022692"/>
    </source>
</evidence>
<feature type="transmembrane region" description="Helical" evidence="12">
    <location>
        <begin position="23"/>
        <end position="43"/>
    </location>
</feature>
<keyword evidence="10" id="KW-0966">Cell projection</keyword>
<evidence type="ECO:0000256" key="7">
    <source>
        <dbReference type="ARBA" id="ARBA00023069"/>
    </source>
</evidence>
<evidence type="ECO:0000256" key="3">
    <source>
        <dbReference type="ARBA" id="ARBA00015087"/>
    </source>
</evidence>
<evidence type="ECO:0000256" key="6">
    <source>
        <dbReference type="ARBA" id="ARBA00022989"/>
    </source>
</evidence>
<keyword evidence="6 12" id="KW-1133">Transmembrane helix</keyword>
<keyword evidence="7" id="KW-0969">Cilium</keyword>
<evidence type="ECO:0000256" key="12">
    <source>
        <dbReference type="SAM" id="Phobius"/>
    </source>
</evidence>
<dbReference type="GO" id="GO:0060271">
    <property type="term" value="P:cilium assembly"/>
    <property type="evidence" value="ECO:0007669"/>
    <property type="project" value="TreeGrafter"/>
</dbReference>
<keyword evidence="8 12" id="KW-0472">Membrane</keyword>
<keyword evidence="9" id="KW-0325">Glycoprotein</keyword>
<dbReference type="GO" id="GO:0032880">
    <property type="term" value="P:regulation of protein localization"/>
    <property type="evidence" value="ECO:0007669"/>
    <property type="project" value="TreeGrafter"/>
</dbReference>
<protein>
    <recommendedName>
        <fullName evidence="3">Transmembrane protein 231</fullName>
    </recommendedName>
</protein>
<reference evidence="13" key="1">
    <citation type="submission" date="2015-11" db="EMBL/GenBank/DDBJ databases">
        <title>De novo transcriptome assembly of four potential Pierce s Disease insect vectors from Arizona vineyards.</title>
        <authorList>
            <person name="Tassone E.E."/>
        </authorList>
    </citation>
    <scope>NUCLEOTIDE SEQUENCE</scope>
</reference>
<dbReference type="GO" id="GO:0060170">
    <property type="term" value="C:ciliary membrane"/>
    <property type="evidence" value="ECO:0007669"/>
    <property type="project" value="UniProtKB-SubCell"/>
</dbReference>
<evidence type="ECO:0000256" key="11">
    <source>
        <dbReference type="ARBA" id="ARBA00024803"/>
    </source>
</evidence>
<dbReference type="AlphaFoldDB" id="A0A1B6GLI3"/>
<evidence type="ECO:0000256" key="8">
    <source>
        <dbReference type="ARBA" id="ARBA00023136"/>
    </source>
</evidence>
<proteinExistence type="inferred from homology"/>
<feature type="transmembrane region" description="Helical" evidence="12">
    <location>
        <begin position="259"/>
        <end position="278"/>
    </location>
</feature>
<evidence type="ECO:0000256" key="9">
    <source>
        <dbReference type="ARBA" id="ARBA00023180"/>
    </source>
</evidence>
<dbReference type="GO" id="GO:0035869">
    <property type="term" value="C:ciliary transition zone"/>
    <property type="evidence" value="ECO:0007669"/>
    <property type="project" value="TreeGrafter"/>
</dbReference>
<comment type="subcellular location">
    <subcellularLocation>
        <location evidence="1">Cell projection</location>
        <location evidence="1">Cilium membrane</location>
        <topology evidence="1">Multi-pass membrane protein</topology>
    </subcellularLocation>
</comment>
<evidence type="ECO:0000256" key="2">
    <source>
        <dbReference type="ARBA" id="ARBA00009082"/>
    </source>
</evidence>
<dbReference type="InterPro" id="IPR019306">
    <property type="entry name" value="TMEM231"/>
</dbReference>
<evidence type="ECO:0000313" key="13">
    <source>
        <dbReference type="EMBL" id="JAS63297.1"/>
    </source>
</evidence>
<dbReference type="PANTHER" id="PTHR14605">
    <property type="entry name" value="CHST5 PROTEIN"/>
    <property type="match status" value="1"/>
</dbReference>
<comment type="similarity">
    <text evidence="2">Belongs to the TMEM231 family.</text>
</comment>
<evidence type="ECO:0000256" key="10">
    <source>
        <dbReference type="ARBA" id="ARBA00023273"/>
    </source>
</evidence>
<dbReference type="PANTHER" id="PTHR14605:SF1">
    <property type="entry name" value="TRANSMEMBRANE PROTEIN 231"/>
    <property type="match status" value="1"/>
</dbReference>
<name>A0A1B6GLI3_9HEMI</name>
<keyword evidence="5 12" id="KW-0812">Transmembrane</keyword>
<accession>A0A1B6GLI3</accession>